<dbReference type="Proteomes" id="UP000716291">
    <property type="component" value="Unassembled WGS sequence"/>
</dbReference>
<dbReference type="EMBL" id="JAANQT010005126">
    <property type="protein sequence ID" value="KAG1295819.1"/>
    <property type="molecule type" value="Genomic_DNA"/>
</dbReference>
<dbReference type="AlphaFoldDB" id="A0A9P6WW31"/>
<sequence length="207" mass="23559">MSPFLTVLSLTSNTDGGSILTSKIYRRLCSPTVSSSSLYPSLPSTKWTELWRLPLHSQSRNIWYCTLHNKLPCRSNLYMPSKICPICSGHEETPSHFLFECSQKLAVWSSLWDSQFELPFSTYSLRRAIFLLEFPKCRSNTSSVPSIFFGTLLLALWRNHWSFVFDGRPFLANTIIASAKQLLFISLQESLLSNKVSPVPLPHVQLP</sequence>
<keyword evidence="3" id="KW-1185">Reference proteome</keyword>
<name>A0A9P6WW31_RHIOR</name>
<gene>
    <name evidence="2" type="ORF">G6F64_013274</name>
</gene>
<feature type="domain" description="Reverse transcriptase zinc-binding" evidence="1">
    <location>
        <begin position="45"/>
        <end position="108"/>
    </location>
</feature>
<organism evidence="2 3">
    <name type="scientific">Rhizopus oryzae</name>
    <name type="common">Mucormycosis agent</name>
    <name type="synonym">Rhizopus arrhizus var. delemar</name>
    <dbReference type="NCBI Taxonomy" id="64495"/>
    <lineage>
        <taxon>Eukaryota</taxon>
        <taxon>Fungi</taxon>
        <taxon>Fungi incertae sedis</taxon>
        <taxon>Mucoromycota</taxon>
        <taxon>Mucoromycotina</taxon>
        <taxon>Mucoromycetes</taxon>
        <taxon>Mucorales</taxon>
        <taxon>Mucorineae</taxon>
        <taxon>Rhizopodaceae</taxon>
        <taxon>Rhizopus</taxon>
    </lineage>
</organism>
<proteinExistence type="predicted"/>
<accession>A0A9P6WW31</accession>
<reference evidence="2" key="1">
    <citation type="journal article" date="2020" name="Microb. Genom.">
        <title>Genetic diversity of clinical and environmental Mucorales isolates obtained from an investigation of mucormycosis cases among solid organ transplant recipients.</title>
        <authorList>
            <person name="Nguyen M.H."/>
            <person name="Kaul D."/>
            <person name="Muto C."/>
            <person name="Cheng S.J."/>
            <person name="Richter R.A."/>
            <person name="Bruno V.M."/>
            <person name="Liu G."/>
            <person name="Beyhan S."/>
            <person name="Sundermann A.J."/>
            <person name="Mounaud S."/>
            <person name="Pasculle A.W."/>
            <person name="Nierman W.C."/>
            <person name="Driscoll E."/>
            <person name="Cumbie R."/>
            <person name="Clancy C.J."/>
            <person name="Dupont C.L."/>
        </authorList>
    </citation>
    <scope>NUCLEOTIDE SEQUENCE</scope>
    <source>
        <strain evidence="2">GL11</strain>
    </source>
</reference>
<dbReference type="Pfam" id="PF13966">
    <property type="entry name" value="zf-RVT"/>
    <property type="match status" value="1"/>
</dbReference>
<evidence type="ECO:0000313" key="2">
    <source>
        <dbReference type="EMBL" id="KAG1295819.1"/>
    </source>
</evidence>
<evidence type="ECO:0000313" key="3">
    <source>
        <dbReference type="Proteomes" id="UP000716291"/>
    </source>
</evidence>
<protein>
    <recommendedName>
        <fullName evidence="1">Reverse transcriptase zinc-binding domain-containing protein</fullName>
    </recommendedName>
</protein>
<comment type="caution">
    <text evidence="2">The sequence shown here is derived from an EMBL/GenBank/DDBJ whole genome shotgun (WGS) entry which is preliminary data.</text>
</comment>
<dbReference type="InterPro" id="IPR026960">
    <property type="entry name" value="RVT-Znf"/>
</dbReference>
<evidence type="ECO:0000259" key="1">
    <source>
        <dbReference type="Pfam" id="PF13966"/>
    </source>
</evidence>